<dbReference type="InterPro" id="IPR023214">
    <property type="entry name" value="HAD_sf"/>
</dbReference>
<dbReference type="InterPro" id="IPR044651">
    <property type="entry name" value="OTSB-like"/>
</dbReference>
<dbReference type="InterPro" id="IPR006379">
    <property type="entry name" value="HAD-SF_hydro_IIB"/>
</dbReference>
<dbReference type="KEGG" id="mcub:MCBB_1478"/>
<keyword evidence="6" id="KW-1185">Reference proteome</keyword>
<dbReference type="Pfam" id="PF02358">
    <property type="entry name" value="Trehalose_PPase"/>
    <property type="match status" value="1"/>
</dbReference>
<evidence type="ECO:0000256" key="1">
    <source>
        <dbReference type="ARBA" id="ARBA00005199"/>
    </source>
</evidence>
<name>A0A1D3L2Z5_9EURY</name>
<accession>A0A1D3L2Z5</accession>
<comment type="pathway">
    <text evidence="1 4">Glycan biosynthesis; trehalose biosynthesis.</text>
</comment>
<organism evidence="5 6">
    <name type="scientific">Methanobacterium congolense</name>
    <dbReference type="NCBI Taxonomy" id="118062"/>
    <lineage>
        <taxon>Archaea</taxon>
        <taxon>Methanobacteriati</taxon>
        <taxon>Methanobacteriota</taxon>
        <taxon>Methanomada group</taxon>
        <taxon>Methanobacteria</taxon>
        <taxon>Methanobacteriales</taxon>
        <taxon>Methanobacteriaceae</taxon>
        <taxon>Methanobacterium</taxon>
    </lineage>
</organism>
<dbReference type="SUPFAM" id="SSF56784">
    <property type="entry name" value="HAD-like"/>
    <property type="match status" value="1"/>
</dbReference>
<dbReference type="Gene3D" id="3.40.50.1000">
    <property type="entry name" value="HAD superfamily/HAD-like"/>
    <property type="match status" value="1"/>
</dbReference>
<comment type="similarity">
    <text evidence="2 4">Belongs to the trehalose phosphatase family.</text>
</comment>
<dbReference type="EC" id="3.1.3.12" evidence="4"/>
<sequence length="265" mass="30200">MPKSLMKNLKVFERFKNDKKTVIITDVDGTISEIVPTPQEAFVSYSMKETLTGLSKKFQMVAVVSGRPVEDVKRMIGIEGLLYVGNHGMEYMKNGQIQVEEDTKRYIQRINEAACKIKEEESCNAEGVLLEDKGLCFSIHYRLCKDPNARKILLDALKDMEELKGLQIKEGRKVIEIRPPTGYDKGKILERIVKDHDVKSVIYLGDDVTDSDAFRKLNELKTQGKLDGESIIILSGEIPSRIKEEASYFLESVDDVLKFFEWLLD</sequence>
<dbReference type="NCBIfam" id="TIGR01484">
    <property type="entry name" value="HAD-SF-IIB"/>
    <property type="match status" value="1"/>
</dbReference>
<dbReference type="GO" id="GO:0004805">
    <property type="term" value="F:trehalose-phosphatase activity"/>
    <property type="evidence" value="ECO:0007669"/>
    <property type="project" value="UniProtKB-EC"/>
</dbReference>
<dbReference type="Gene3D" id="3.30.70.1020">
    <property type="entry name" value="Trehalose-6-phosphate phosphatase related protein, domain 2"/>
    <property type="match status" value="1"/>
</dbReference>
<dbReference type="GO" id="GO:0046872">
    <property type="term" value="F:metal ion binding"/>
    <property type="evidence" value="ECO:0007669"/>
    <property type="project" value="UniProtKB-KW"/>
</dbReference>
<dbReference type="UniPathway" id="UPA00299"/>
<dbReference type="STRING" id="118062.MCBB_1478"/>
<keyword evidence="4" id="KW-0460">Magnesium</keyword>
<keyword evidence="3 4" id="KW-0378">Hydrolase</keyword>
<protein>
    <recommendedName>
        <fullName evidence="4">Trehalose 6-phosphate phosphatase</fullName>
        <ecNumber evidence="4">3.1.3.12</ecNumber>
    </recommendedName>
</protein>
<evidence type="ECO:0000256" key="2">
    <source>
        <dbReference type="ARBA" id="ARBA00008770"/>
    </source>
</evidence>
<dbReference type="GO" id="GO:0005992">
    <property type="term" value="P:trehalose biosynthetic process"/>
    <property type="evidence" value="ECO:0007669"/>
    <property type="project" value="UniProtKB-UniPathway"/>
</dbReference>
<gene>
    <name evidence="5" type="primary">TPP8</name>
    <name evidence="5" type="ORF">MCBB_1478</name>
</gene>
<evidence type="ECO:0000256" key="3">
    <source>
        <dbReference type="ARBA" id="ARBA00022801"/>
    </source>
</evidence>
<comment type="function">
    <text evidence="4">Removes the phosphate from trehalose 6-phosphate to produce free trehalose.</text>
</comment>
<dbReference type="NCBIfam" id="TIGR00685">
    <property type="entry name" value="T6PP"/>
    <property type="match status" value="1"/>
</dbReference>
<dbReference type="AlphaFoldDB" id="A0A1D3L2Z5"/>
<evidence type="ECO:0000313" key="6">
    <source>
        <dbReference type="Proteomes" id="UP000094707"/>
    </source>
</evidence>
<dbReference type="PANTHER" id="PTHR43768">
    <property type="entry name" value="TREHALOSE 6-PHOSPHATE PHOSPHATASE"/>
    <property type="match status" value="1"/>
</dbReference>
<dbReference type="EMBL" id="LT607756">
    <property type="protein sequence ID" value="SCG86034.1"/>
    <property type="molecule type" value="Genomic_DNA"/>
</dbReference>
<dbReference type="PANTHER" id="PTHR43768:SF3">
    <property type="entry name" value="TREHALOSE 6-PHOSPHATE PHOSPHATASE"/>
    <property type="match status" value="1"/>
</dbReference>
<proteinExistence type="inferred from homology"/>
<evidence type="ECO:0000313" key="5">
    <source>
        <dbReference type="EMBL" id="SCG86034.1"/>
    </source>
</evidence>
<reference evidence="5 6" key="1">
    <citation type="submission" date="2016-08" db="EMBL/GenBank/DDBJ databases">
        <authorList>
            <person name="Seilhamer J.J."/>
        </authorList>
    </citation>
    <scope>NUCLEOTIDE SEQUENCE [LARGE SCALE GENOMIC DNA]</scope>
    <source>
        <strain evidence="5">Buetzberg</strain>
    </source>
</reference>
<comment type="catalytic activity">
    <reaction evidence="4">
        <text>alpha,alpha-trehalose 6-phosphate + H2O = alpha,alpha-trehalose + phosphate</text>
        <dbReference type="Rhea" id="RHEA:23420"/>
        <dbReference type="ChEBI" id="CHEBI:15377"/>
        <dbReference type="ChEBI" id="CHEBI:16551"/>
        <dbReference type="ChEBI" id="CHEBI:43474"/>
        <dbReference type="ChEBI" id="CHEBI:58429"/>
        <dbReference type="EC" id="3.1.3.12"/>
    </reaction>
</comment>
<evidence type="ECO:0000256" key="4">
    <source>
        <dbReference type="RuleBase" id="RU361117"/>
    </source>
</evidence>
<dbReference type="InterPro" id="IPR036412">
    <property type="entry name" value="HAD-like_sf"/>
</dbReference>
<keyword evidence="4" id="KW-0479">Metal-binding</keyword>
<dbReference type="Proteomes" id="UP000094707">
    <property type="component" value="Chromosome I"/>
</dbReference>
<dbReference type="InterPro" id="IPR003337">
    <property type="entry name" value="Trehalose_PPase"/>
</dbReference>
<comment type="cofactor">
    <cofactor evidence="4">
        <name>Mg(2+)</name>
        <dbReference type="ChEBI" id="CHEBI:18420"/>
    </cofactor>
</comment>